<dbReference type="EMBL" id="JPSP01000004">
    <property type="protein sequence ID" value="KFF41591.1"/>
    <property type="molecule type" value="Genomic_DNA"/>
</dbReference>
<evidence type="ECO:0000313" key="8">
    <source>
        <dbReference type="EMBL" id="KFF41591.1"/>
    </source>
</evidence>
<dbReference type="AlphaFoldDB" id="A0A086CHC7"/>
<dbReference type="STRING" id="1527444.ucyna2_00463"/>
<dbReference type="GO" id="GO:0003723">
    <property type="term" value="F:RNA binding"/>
    <property type="evidence" value="ECO:0007669"/>
    <property type="project" value="InterPro"/>
</dbReference>
<dbReference type="PANTHER" id="PTHR13767">
    <property type="entry name" value="TRNA-PSEUDOURIDINE SYNTHASE"/>
    <property type="match status" value="1"/>
</dbReference>
<name>A0A086CHC7_9CHRO</name>
<dbReference type="GO" id="GO:0016829">
    <property type="term" value="F:lyase activity"/>
    <property type="evidence" value="ECO:0007669"/>
    <property type="project" value="UniProtKB-KW"/>
</dbReference>
<comment type="catalytic activity">
    <reaction evidence="1 5">
        <text>uridine(55) in tRNA = pseudouridine(55) in tRNA</text>
        <dbReference type="Rhea" id="RHEA:42532"/>
        <dbReference type="Rhea" id="RHEA-COMP:10101"/>
        <dbReference type="Rhea" id="RHEA-COMP:10102"/>
        <dbReference type="ChEBI" id="CHEBI:65314"/>
        <dbReference type="ChEBI" id="CHEBI:65315"/>
        <dbReference type="EC" id="5.4.99.25"/>
    </reaction>
</comment>
<dbReference type="HAMAP" id="MF_01080">
    <property type="entry name" value="TruB_bact"/>
    <property type="match status" value="1"/>
</dbReference>
<dbReference type="GO" id="GO:0031119">
    <property type="term" value="P:tRNA pseudouridine synthesis"/>
    <property type="evidence" value="ECO:0007669"/>
    <property type="project" value="UniProtKB-UniRule"/>
</dbReference>
<evidence type="ECO:0000256" key="2">
    <source>
        <dbReference type="ARBA" id="ARBA00005642"/>
    </source>
</evidence>
<keyword evidence="4 5" id="KW-0413">Isomerase</keyword>
<dbReference type="InterPro" id="IPR036974">
    <property type="entry name" value="PUA_sf"/>
</dbReference>
<feature type="domain" description="Pseudouridine synthase II N-terminal" evidence="6">
    <location>
        <begin position="23"/>
        <end position="173"/>
    </location>
</feature>
<evidence type="ECO:0000256" key="1">
    <source>
        <dbReference type="ARBA" id="ARBA00000385"/>
    </source>
</evidence>
<dbReference type="PATRIC" id="fig|1527444.3.peg.445"/>
<protein>
    <recommendedName>
        <fullName evidence="5">tRNA pseudouridine synthase B</fullName>
        <ecNumber evidence="5">5.4.99.25</ecNumber>
    </recommendedName>
    <alternativeName>
        <fullName evidence="5">tRNA pseudouridine(55) synthase</fullName>
        <shortName evidence="5">Psi55 synthase</shortName>
    </alternativeName>
    <alternativeName>
        <fullName evidence="5">tRNA pseudouridylate synthase</fullName>
    </alternativeName>
    <alternativeName>
        <fullName evidence="5">tRNA-uridine isomerase</fullName>
    </alternativeName>
</protein>
<feature type="domain" description="tRNA pseudouridine synthase II TruB subfamily 1 C-terminal" evidence="7">
    <location>
        <begin position="234"/>
        <end position="296"/>
    </location>
</feature>
<dbReference type="SUPFAM" id="SSF55120">
    <property type="entry name" value="Pseudouridine synthase"/>
    <property type="match status" value="1"/>
</dbReference>
<dbReference type="Gene3D" id="2.30.130.10">
    <property type="entry name" value="PUA domain"/>
    <property type="match status" value="1"/>
</dbReference>
<dbReference type="Gene3D" id="3.30.2350.10">
    <property type="entry name" value="Pseudouridine synthase"/>
    <property type="match status" value="1"/>
</dbReference>
<dbReference type="InterPro" id="IPR002501">
    <property type="entry name" value="PsdUridine_synth_N"/>
</dbReference>
<dbReference type="Pfam" id="PF01509">
    <property type="entry name" value="TruB_N"/>
    <property type="match status" value="1"/>
</dbReference>
<sequence length="300" mass="33291">MLGFIGLNKPSGLTSHDCINKLRKLLDIKKIGHGGTLDPAATGVLPIAVGKATRLLPFLPKNKAYNATIIFGLQTQTDDLEGEIIKVKSGINLVLKDIEPLLKKFLGNIKQIPPLYSAIQKNGKRLYFSARKGEKVDIPVRTVRIDMIKILNWSPGEFPALTINIQCGSGTYIRSLARDLGQALGIGGTLAKLVRTESCGILLPHTLTLERINKQLKYDKFSLIEPESLLKELPILNLSSADGIRWCQGQKVFIDILNVELFPKFVRINSEKEDFLGIGSYMYDGKNNFLKPKVVVRENL</sequence>
<organism evidence="8 9">
    <name type="scientific">Candidatus Atelocyanobacterium thalassa isolate SIO64986</name>
    <dbReference type="NCBI Taxonomy" id="1527444"/>
    <lineage>
        <taxon>Bacteria</taxon>
        <taxon>Bacillati</taxon>
        <taxon>Cyanobacteriota</taxon>
        <taxon>Cyanophyceae</taxon>
        <taxon>Oscillatoriophycideae</taxon>
        <taxon>Chroococcales</taxon>
        <taxon>Aphanothecaceae</taxon>
        <taxon>Candidatus Atelocyanobacterium</taxon>
        <taxon>Candidatus Atelocyanobacterium thalassae</taxon>
    </lineage>
</organism>
<evidence type="ECO:0000259" key="6">
    <source>
        <dbReference type="Pfam" id="PF01509"/>
    </source>
</evidence>
<dbReference type="eggNOG" id="COG0130">
    <property type="taxonomic scope" value="Bacteria"/>
</dbReference>
<dbReference type="CDD" id="cd02573">
    <property type="entry name" value="PseudoU_synth_EcTruB"/>
    <property type="match status" value="1"/>
</dbReference>
<keyword evidence="8" id="KW-0456">Lyase</keyword>
<evidence type="ECO:0000256" key="3">
    <source>
        <dbReference type="ARBA" id="ARBA00022694"/>
    </source>
</evidence>
<evidence type="ECO:0000313" key="9">
    <source>
        <dbReference type="Proteomes" id="UP000028922"/>
    </source>
</evidence>
<evidence type="ECO:0000259" key="7">
    <source>
        <dbReference type="Pfam" id="PF09157"/>
    </source>
</evidence>
<dbReference type="Pfam" id="PF09157">
    <property type="entry name" value="TruB-C_2"/>
    <property type="match status" value="1"/>
</dbReference>
<dbReference type="EC" id="5.4.99.25" evidence="5"/>
<dbReference type="NCBIfam" id="TIGR00431">
    <property type="entry name" value="TruB"/>
    <property type="match status" value="1"/>
</dbReference>
<dbReference type="InterPro" id="IPR014780">
    <property type="entry name" value="tRNA_psdUridine_synth_TruB"/>
</dbReference>
<dbReference type="GO" id="GO:1990481">
    <property type="term" value="P:mRNA pseudouridine synthesis"/>
    <property type="evidence" value="ECO:0007669"/>
    <property type="project" value="TreeGrafter"/>
</dbReference>
<dbReference type="GO" id="GO:0160148">
    <property type="term" value="F:tRNA pseudouridine(55) synthase activity"/>
    <property type="evidence" value="ECO:0007669"/>
    <property type="project" value="UniProtKB-EC"/>
</dbReference>
<dbReference type="Proteomes" id="UP000028922">
    <property type="component" value="Unassembled WGS sequence"/>
</dbReference>
<accession>A0A086CHC7</accession>
<evidence type="ECO:0000256" key="5">
    <source>
        <dbReference type="HAMAP-Rule" id="MF_01080"/>
    </source>
</evidence>
<dbReference type="PANTHER" id="PTHR13767:SF2">
    <property type="entry name" value="PSEUDOURIDYLATE SYNTHASE TRUB1"/>
    <property type="match status" value="1"/>
</dbReference>
<evidence type="ECO:0000256" key="4">
    <source>
        <dbReference type="ARBA" id="ARBA00023235"/>
    </source>
</evidence>
<dbReference type="InterPro" id="IPR020103">
    <property type="entry name" value="PsdUridine_synth_cat_dom_sf"/>
</dbReference>
<comment type="caution">
    <text evidence="8">The sequence shown here is derived from an EMBL/GenBank/DDBJ whole genome shotgun (WGS) entry which is preliminary data.</text>
</comment>
<comment type="similarity">
    <text evidence="2 5">Belongs to the pseudouridine synthase TruB family. Type 1 subfamily.</text>
</comment>
<feature type="active site" description="Nucleophile" evidence="5">
    <location>
        <position position="38"/>
    </location>
</feature>
<dbReference type="InterPro" id="IPR015240">
    <property type="entry name" value="tRNA_sdUridine_synth_fam1_C"/>
</dbReference>
<reference evidence="8 9" key="1">
    <citation type="submission" date="2014-08" db="EMBL/GenBank/DDBJ databases">
        <title>Comparative genomics reveals surprising divergence of two closely related strains of uncultivated UCYN-A cyanobacteria.</title>
        <authorList>
            <person name="Bombar D."/>
            <person name="Heller P."/>
            <person name="Sanchez-Baracaldo P."/>
            <person name="Carter B.J."/>
            <person name="Zert J.P."/>
        </authorList>
    </citation>
    <scope>NUCLEOTIDE SEQUENCE [LARGE SCALE GENOMIC DNA]</scope>
</reference>
<keyword evidence="3 5" id="KW-0819">tRNA processing</keyword>
<proteinExistence type="inferred from homology"/>
<gene>
    <name evidence="5" type="primary">truB</name>
    <name evidence="8" type="ORF">ucyna2_00463</name>
</gene>
<comment type="function">
    <text evidence="5">Responsible for synthesis of pseudouridine from uracil-55 in the psi GC loop of transfer RNAs.</text>
</comment>